<proteinExistence type="predicted"/>
<dbReference type="InterPro" id="IPR016007">
    <property type="entry name" value="Alpha_rhamnosid"/>
</dbReference>
<dbReference type="AlphaFoldDB" id="A0A9X4QR30"/>
<dbReference type="InterPro" id="IPR013783">
    <property type="entry name" value="Ig-like_fold"/>
</dbReference>
<accession>A0A9X4QR30</accession>
<protein>
    <submittedName>
        <fullName evidence="1">Uncharacterized protein</fullName>
    </submittedName>
</protein>
<reference evidence="1" key="1">
    <citation type="submission" date="2022-10" db="EMBL/GenBank/DDBJ databases">
        <title>Comparative genomic analysis of Cohnella hashimotonis sp. nov., isolated from the International Space Station.</title>
        <authorList>
            <person name="Simpson A."/>
            <person name="Venkateswaran K."/>
        </authorList>
    </citation>
    <scope>NUCLEOTIDE SEQUENCE</scope>
    <source>
        <strain evidence="1">DSM 28161</strain>
    </source>
</reference>
<name>A0A9X4QR30_9BACL</name>
<dbReference type="Gene3D" id="2.60.40.10">
    <property type="entry name" value="Immunoglobulins"/>
    <property type="match status" value="1"/>
</dbReference>
<dbReference type="PANTHER" id="PTHR33307">
    <property type="entry name" value="ALPHA-RHAMNOSIDASE (EUROFUNG)"/>
    <property type="match status" value="1"/>
</dbReference>
<sequence length="134" mass="14330">MAEIEVYGLSCNNRSNPMGIGDKAPRLGWKLRSERRGVVQEAYRIQVAEDASFEGGLAWDTERMAGGRSVAVPYEGGAAAFANAVLLPGEGMGQSGPGVRMERGSLFRDGALVRRGVGGCRVDLPYAARERRGT</sequence>
<evidence type="ECO:0000313" key="2">
    <source>
        <dbReference type="Proteomes" id="UP001153404"/>
    </source>
</evidence>
<dbReference type="PANTHER" id="PTHR33307:SF6">
    <property type="entry name" value="ALPHA-RHAMNOSIDASE (EUROFUNG)-RELATED"/>
    <property type="match status" value="1"/>
</dbReference>
<dbReference type="RefSeq" id="WP_277528469.1">
    <property type="nucleotide sequence ID" value="NZ_JAPDIA010000001.1"/>
</dbReference>
<organism evidence="1 2">
    <name type="scientific">Cohnella rhizosphaerae</name>
    <dbReference type="NCBI Taxonomy" id="1457232"/>
    <lineage>
        <taxon>Bacteria</taxon>
        <taxon>Bacillati</taxon>
        <taxon>Bacillota</taxon>
        <taxon>Bacilli</taxon>
        <taxon>Bacillales</taxon>
        <taxon>Paenibacillaceae</taxon>
        <taxon>Cohnella</taxon>
    </lineage>
</organism>
<evidence type="ECO:0000313" key="1">
    <source>
        <dbReference type="EMBL" id="MDG0808165.1"/>
    </source>
</evidence>
<dbReference type="EMBL" id="JAPDIA010000001">
    <property type="protein sequence ID" value="MDG0808165.1"/>
    <property type="molecule type" value="Genomic_DNA"/>
</dbReference>
<dbReference type="Proteomes" id="UP001153404">
    <property type="component" value="Unassembled WGS sequence"/>
</dbReference>
<dbReference type="Pfam" id="PF25788">
    <property type="entry name" value="Ig_Rha78A_N"/>
    <property type="match status" value="1"/>
</dbReference>
<comment type="caution">
    <text evidence="1">The sequence shown here is derived from an EMBL/GenBank/DDBJ whole genome shotgun (WGS) entry which is preliminary data.</text>
</comment>
<gene>
    <name evidence="1" type="ORF">OMP40_01110</name>
</gene>
<keyword evidence="2" id="KW-1185">Reference proteome</keyword>